<protein>
    <recommendedName>
        <fullName evidence="3">Tetratricopeptide repeat-containing protein</fullName>
    </recommendedName>
</protein>
<evidence type="ECO:0000313" key="1">
    <source>
        <dbReference type="EMBL" id="SME93768.1"/>
    </source>
</evidence>
<proteinExistence type="predicted"/>
<dbReference type="SUPFAM" id="SSF48452">
    <property type="entry name" value="TPR-like"/>
    <property type="match status" value="1"/>
</dbReference>
<evidence type="ECO:0000313" key="2">
    <source>
        <dbReference type="Proteomes" id="UP000192907"/>
    </source>
</evidence>
<accession>A0A1Y6B885</accession>
<dbReference type="Gene3D" id="1.25.40.10">
    <property type="entry name" value="Tetratricopeptide repeat domain"/>
    <property type="match status" value="1"/>
</dbReference>
<dbReference type="AlphaFoldDB" id="A0A1Y6B885"/>
<keyword evidence="2" id="KW-1185">Reference proteome</keyword>
<gene>
    <name evidence="1" type="ORF">SAMN06296036_10252</name>
</gene>
<sequence>MIHRIIAILILLKPIAALGDPYQYLVFSPEIKSGFPYRVTFAPPPRSSQKTEKASTEIALSAIPSQELTLTRGDRLLVEVPISNATDQVRWVVNGKVVCRQSNCIIRTINWSTGTLPLILQVSNQQSFIEYHTKLKILPSSFNAPNSDVPLPLETKVRSPDRQSQDARLVGFSVKGVAYTSQDIRTVETRLSRRFNIPNDRLLRTSPDAYTIIYSPRQWELQMLGASTVKIGSSDLNIDSGVYRLRVPRGQVSPVFNLNGLSFQSFRGTDTIIHNFKDRTLITVLQGYGEVKISANHFTTMNASFQNLFNRQKSEGIPADRFILHGGQSISLANGKLSIASILSLRTIKILKQTNPEWFANDQPSKGKSSLSDNVSFEENVDIPTLLRGNDRLRSEAYWRLGINQRAQLYWRRLLRATPQQLYPHQRLVEAQLSRGDWTKATEALEEFQDQGLENEVMNYYRAVALFFSKQGFAAKQQFKRTLWTAKNPIIVSSSEEFLRFLDKDKSSHFSGKVHYLNNNNPLRFSDSLDLPEGLIHRASQGIELHGEFNWNFTEDEFFAVALAGSITAEQWLQDGLSELGYRHLMLGVNTTVDLTTTRIQVTPYIARSDIGSYPGLDHFGIHLITQFRDWKGQAKFIYDHSKNLDPAANDESFIDPITRLFTESEDRSRQLQKLKGQFRVTDALLLSVGVNLIDFRADSSQDEDGLGYGVDLDYFGAISLNWSWSGKLGFYSETLEARSDQTISLEGSPYYRWSPLLRLSSPIYWRQGNSSEEAQSYSQFAFGLGLEASL</sequence>
<dbReference type="EMBL" id="FWZT01000002">
    <property type="protein sequence ID" value="SME93768.1"/>
    <property type="molecule type" value="Genomic_DNA"/>
</dbReference>
<evidence type="ECO:0008006" key="3">
    <source>
        <dbReference type="Google" id="ProtNLM"/>
    </source>
</evidence>
<dbReference type="RefSeq" id="WP_132315643.1">
    <property type="nucleotide sequence ID" value="NZ_FWZT01000002.1"/>
</dbReference>
<dbReference type="InterPro" id="IPR011990">
    <property type="entry name" value="TPR-like_helical_dom_sf"/>
</dbReference>
<organism evidence="1 2">
    <name type="scientific">Pseudobacteriovorax antillogorgiicola</name>
    <dbReference type="NCBI Taxonomy" id="1513793"/>
    <lineage>
        <taxon>Bacteria</taxon>
        <taxon>Pseudomonadati</taxon>
        <taxon>Bdellovibrionota</taxon>
        <taxon>Oligoflexia</taxon>
        <taxon>Oligoflexales</taxon>
        <taxon>Pseudobacteriovoracaceae</taxon>
        <taxon>Pseudobacteriovorax</taxon>
    </lineage>
</organism>
<reference evidence="2" key="1">
    <citation type="submission" date="2017-04" db="EMBL/GenBank/DDBJ databases">
        <authorList>
            <person name="Varghese N."/>
            <person name="Submissions S."/>
        </authorList>
    </citation>
    <scope>NUCLEOTIDE SEQUENCE [LARGE SCALE GENOMIC DNA]</scope>
    <source>
        <strain evidence="2">RKEM611</strain>
    </source>
</reference>
<name>A0A1Y6B885_9BACT</name>
<dbReference type="Proteomes" id="UP000192907">
    <property type="component" value="Unassembled WGS sequence"/>
</dbReference>